<evidence type="ECO:0000313" key="5">
    <source>
        <dbReference type="EMBL" id="CAB5049743.1"/>
    </source>
</evidence>
<gene>
    <name evidence="2" type="ORF">UFOPK1820_00555</name>
    <name evidence="3" type="ORF">UFOPK1960_00571</name>
    <name evidence="4" type="ORF">UFOPK3889_00865</name>
    <name evidence="5" type="ORF">UFOPK4275_00740</name>
    <name evidence="6" type="ORF">UFOPK4422_00887</name>
</gene>
<evidence type="ECO:0000313" key="6">
    <source>
        <dbReference type="EMBL" id="CAB5124258.1"/>
    </source>
</evidence>
<keyword evidence="1" id="KW-0472">Membrane</keyword>
<evidence type="ECO:0000313" key="2">
    <source>
        <dbReference type="EMBL" id="CAB4598302.1"/>
    </source>
</evidence>
<dbReference type="EMBL" id="CAEZVL010000066">
    <property type="protein sequence ID" value="CAB4629271.1"/>
    <property type="molecule type" value="Genomic_DNA"/>
</dbReference>
<dbReference type="AlphaFoldDB" id="A0A6J6IXI3"/>
<sequence length="112" mass="11874">MSLTEISTRLAFVAGLAILALLAVGRRKPARETNTPSRQDTLIDPTHPAMDGGLLDETHPMNAPRPEIKETIARKVLNATGLGGIALVSGIIAALLISMSVAYIVTNFVSRL</sequence>
<keyword evidence="1" id="KW-0812">Transmembrane</keyword>
<accession>A0A6J6IXI3</accession>
<proteinExistence type="predicted"/>
<keyword evidence="1" id="KW-1133">Transmembrane helix</keyword>
<protein>
    <submittedName>
        <fullName evidence="3">Unannotated protein</fullName>
    </submittedName>
</protein>
<reference evidence="3" key="1">
    <citation type="submission" date="2020-05" db="EMBL/GenBank/DDBJ databases">
        <authorList>
            <person name="Chiriac C."/>
            <person name="Salcher M."/>
            <person name="Ghai R."/>
            <person name="Kavagutti S V."/>
        </authorList>
    </citation>
    <scope>NUCLEOTIDE SEQUENCE</scope>
</reference>
<dbReference type="EMBL" id="CAFBRX010000080">
    <property type="protein sequence ID" value="CAB5124258.1"/>
    <property type="molecule type" value="Genomic_DNA"/>
</dbReference>
<feature type="transmembrane region" description="Helical" evidence="1">
    <location>
        <begin position="6"/>
        <end position="24"/>
    </location>
</feature>
<name>A0A6J6IXI3_9ZZZZ</name>
<dbReference type="EMBL" id="CAFBQJ010000119">
    <property type="protein sequence ID" value="CAB5049743.1"/>
    <property type="molecule type" value="Genomic_DNA"/>
</dbReference>
<organism evidence="3">
    <name type="scientific">freshwater metagenome</name>
    <dbReference type="NCBI Taxonomy" id="449393"/>
    <lineage>
        <taxon>unclassified sequences</taxon>
        <taxon>metagenomes</taxon>
        <taxon>ecological metagenomes</taxon>
    </lineage>
</organism>
<feature type="transmembrane region" description="Helical" evidence="1">
    <location>
        <begin position="82"/>
        <end position="105"/>
    </location>
</feature>
<dbReference type="EMBL" id="CAEZUK010000068">
    <property type="protein sequence ID" value="CAB4598302.1"/>
    <property type="molecule type" value="Genomic_DNA"/>
</dbReference>
<evidence type="ECO:0000256" key="1">
    <source>
        <dbReference type="SAM" id="Phobius"/>
    </source>
</evidence>
<evidence type="ECO:0000313" key="3">
    <source>
        <dbReference type="EMBL" id="CAB4629271.1"/>
    </source>
</evidence>
<dbReference type="EMBL" id="CAFBNZ010000172">
    <property type="protein sequence ID" value="CAB4975196.1"/>
    <property type="molecule type" value="Genomic_DNA"/>
</dbReference>
<evidence type="ECO:0000313" key="4">
    <source>
        <dbReference type="EMBL" id="CAB4975196.1"/>
    </source>
</evidence>